<gene>
    <name evidence="2" type="ORF">GNI_056810</name>
</gene>
<sequence>MLIGKVLTLAAVTGAKYTSQLSLTYVGPGCRDVRPCDHGGDLGKAILCGIALDQATADYAVEDDTKDAILDQSLLPTSNESPKLYSNSNFIGEADNYWATEEDDHGTTDGETTDGETTDGEEEGRAGACNMLLRWTATFDADEIICGKYVCVPDDIAPWLGRLHLHYIEQDGPDQLEAKLVRPYNILYVTALPGGTICDKPWLIKIPGEVSQIFETTNNGYITAWRTVPPPGVPLRPCFNLGGRFLALHTYQVYGNGNQLVYLKPYYESTLIQPRDVCDDGTC</sequence>
<feature type="region of interest" description="Disordered" evidence="1">
    <location>
        <begin position="101"/>
        <end position="124"/>
    </location>
</feature>
<evidence type="ECO:0000256" key="1">
    <source>
        <dbReference type="SAM" id="MobiDB-lite"/>
    </source>
</evidence>
<evidence type="ECO:0000313" key="3">
    <source>
        <dbReference type="Proteomes" id="UP000019763"/>
    </source>
</evidence>
<reference evidence="2" key="1">
    <citation type="submission" date="2013-12" db="EMBL/GenBank/DDBJ databases">
        <authorList>
            <person name="Omoto C.K."/>
            <person name="Sibley D."/>
            <person name="Venepally P."/>
            <person name="Hadjithomas M."/>
            <person name="Karamycheva S."/>
            <person name="Brunk B."/>
            <person name="Roos D."/>
            <person name="Caler E."/>
            <person name="Lorenzi H."/>
        </authorList>
    </citation>
    <scope>NUCLEOTIDE SEQUENCE</scope>
</reference>
<evidence type="ECO:0000313" key="2">
    <source>
        <dbReference type="EMBL" id="EZG69890.1"/>
    </source>
</evidence>
<dbReference type="Proteomes" id="UP000019763">
    <property type="component" value="Unassembled WGS sequence"/>
</dbReference>
<dbReference type="RefSeq" id="XP_011129984.1">
    <property type="nucleotide sequence ID" value="XM_011131682.1"/>
</dbReference>
<dbReference type="AlphaFoldDB" id="A0A023B8P4"/>
<keyword evidence="3" id="KW-1185">Reference proteome</keyword>
<proteinExistence type="predicted"/>
<name>A0A023B8P4_GRENI</name>
<dbReference type="GeneID" id="22912107"/>
<accession>A0A023B8P4</accession>
<organism evidence="2 3">
    <name type="scientific">Gregarina niphandrodes</name>
    <name type="common">Septate eugregarine</name>
    <dbReference type="NCBI Taxonomy" id="110365"/>
    <lineage>
        <taxon>Eukaryota</taxon>
        <taxon>Sar</taxon>
        <taxon>Alveolata</taxon>
        <taxon>Apicomplexa</taxon>
        <taxon>Conoidasida</taxon>
        <taxon>Gregarinasina</taxon>
        <taxon>Eugregarinorida</taxon>
        <taxon>Gregarinidae</taxon>
        <taxon>Gregarina</taxon>
    </lineage>
</organism>
<comment type="caution">
    <text evidence="2">The sequence shown here is derived from an EMBL/GenBank/DDBJ whole genome shotgun (WGS) entry which is preliminary data.</text>
</comment>
<feature type="compositionally biased region" description="Acidic residues" evidence="1">
    <location>
        <begin position="111"/>
        <end position="122"/>
    </location>
</feature>
<dbReference type="EMBL" id="AFNH02000430">
    <property type="protein sequence ID" value="EZG69890.1"/>
    <property type="molecule type" value="Genomic_DNA"/>
</dbReference>
<dbReference type="VEuPathDB" id="CryptoDB:GNI_056810"/>
<protein>
    <submittedName>
        <fullName evidence="2">Uncharacterized protein</fullName>
    </submittedName>
</protein>